<reference evidence="1" key="2">
    <citation type="journal article" date="2022" name="New Phytol.">
        <title>Evolutionary transition to the ectomycorrhizal habit in the genomes of a hyperdiverse lineage of mushroom-forming fungi.</title>
        <authorList>
            <person name="Looney B."/>
            <person name="Miyauchi S."/>
            <person name="Morin E."/>
            <person name="Drula E."/>
            <person name="Courty P.E."/>
            <person name="Kohler A."/>
            <person name="Kuo A."/>
            <person name="LaButti K."/>
            <person name="Pangilinan J."/>
            <person name="Lipzen A."/>
            <person name="Riley R."/>
            <person name="Andreopoulos W."/>
            <person name="He G."/>
            <person name="Johnson J."/>
            <person name="Nolan M."/>
            <person name="Tritt A."/>
            <person name="Barry K.W."/>
            <person name="Grigoriev I.V."/>
            <person name="Nagy L.G."/>
            <person name="Hibbett D."/>
            <person name="Henrissat B."/>
            <person name="Matheny P.B."/>
            <person name="Labbe J."/>
            <person name="Martin F.M."/>
        </authorList>
    </citation>
    <scope>NUCLEOTIDE SEQUENCE</scope>
    <source>
        <strain evidence="1">HHB10654</strain>
    </source>
</reference>
<accession>A0ACB8SUE5</accession>
<proteinExistence type="predicted"/>
<dbReference type="EMBL" id="MU277221">
    <property type="protein sequence ID" value="KAI0060124.1"/>
    <property type="molecule type" value="Genomic_DNA"/>
</dbReference>
<dbReference type="Proteomes" id="UP000814140">
    <property type="component" value="Unassembled WGS sequence"/>
</dbReference>
<gene>
    <name evidence="1" type="ORF">BV25DRAFT_983670</name>
</gene>
<sequence length="132" mass="14671">MSSPPLVPSSPSARESLKSLRPASQPRPPPDAACKQRDWTSRSTTPAICFPPRRNAAGHRQRSHELALLPDFRILGLRCFLATVAPTVVVGDRGSFLVSGFQTASFARFASSFLDWLIRLRPYSARAPRWLR</sequence>
<reference evidence="1" key="1">
    <citation type="submission" date="2021-03" db="EMBL/GenBank/DDBJ databases">
        <authorList>
            <consortium name="DOE Joint Genome Institute"/>
            <person name="Ahrendt S."/>
            <person name="Looney B.P."/>
            <person name="Miyauchi S."/>
            <person name="Morin E."/>
            <person name="Drula E."/>
            <person name="Courty P.E."/>
            <person name="Chicoki N."/>
            <person name="Fauchery L."/>
            <person name="Kohler A."/>
            <person name="Kuo A."/>
            <person name="Labutti K."/>
            <person name="Pangilinan J."/>
            <person name="Lipzen A."/>
            <person name="Riley R."/>
            <person name="Andreopoulos W."/>
            <person name="He G."/>
            <person name="Johnson J."/>
            <person name="Barry K.W."/>
            <person name="Grigoriev I.V."/>
            <person name="Nagy L."/>
            <person name="Hibbett D."/>
            <person name="Henrissat B."/>
            <person name="Matheny P.B."/>
            <person name="Labbe J."/>
            <person name="Martin F."/>
        </authorList>
    </citation>
    <scope>NUCLEOTIDE SEQUENCE</scope>
    <source>
        <strain evidence="1">HHB10654</strain>
    </source>
</reference>
<comment type="caution">
    <text evidence="1">The sequence shown here is derived from an EMBL/GenBank/DDBJ whole genome shotgun (WGS) entry which is preliminary data.</text>
</comment>
<name>A0ACB8SUE5_9AGAM</name>
<protein>
    <submittedName>
        <fullName evidence="1">Uncharacterized protein</fullName>
    </submittedName>
</protein>
<evidence type="ECO:0000313" key="1">
    <source>
        <dbReference type="EMBL" id="KAI0060124.1"/>
    </source>
</evidence>
<organism evidence="1 2">
    <name type="scientific">Artomyces pyxidatus</name>
    <dbReference type="NCBI Taxonomy" id="48021"/>
    <lineage>
        <taxon>Eukaryota</taxon>
        <taxon>Fungi</taxon>
        <taxon>Dikarya</taxon>
        <taxon>Basidiomycota</taxon>
        <taxon>Agaricomycotina</taxon>
        <taxon>Agaricomycetes</taxon>
        <taxon>Russulales</taxon>
        <taxon>Auriscalpiaceae</taxon>
        <taxon>Artomyces</taxon>
    </lineage>
</organism>
<evidence type="ECO:0000313" key="2">
    <source>
        <dbReference type="Proteomes" id="UP000814140"/>
    </source>
</evidence>
<keyword evidence="2" id="KW-1185">Reference proteome</keyword>